<evidence type="ECO:0000256" key="5">
    <source>
        <dbReference type="SAM" id="Phobius"/>
    </source>
</evidence>
<evidence type="ECO:0000256" key="1">
    <source>
        <dbReference type="ARBA" id="ARBA00022593"/>
    </source>
</evidence>
<evidence type="ECO:0000313" key="6">
    <source>
        <dbReference type="EMBL" id="EPY34311.1"/>
    </source>
</evidence>
<reference evidence="6 7" key="1">
    <citation type="journal article" date="2013" name="PLoS ONE">
        <title>Predicting the Proteins of Angomonas deanei, Strigomonas culicis and Their Respective Endosymbionts Reveals New Aspects of the Trypanosomatidae Family.</title>
        <authorList>
            <person name="Motta M.C."/>
            <person name="Martins A.C."/>
            <person name="de Souza S.S."/>
            <person name="Catta-Preta C.M."/>
            <person name="Silva R."/>
            <person name="Klein C.C."/>
            <person name="de Almeida L.G."/>
            <person name="de Lima Cunha O."/>
            <person name="Ciapina L.P."/>
            <person name="Brocchi M."/>
            <person name="Colabardini A.C."/>
            <person name="de Araujo Lima B."/>
            <person name="Machado C.R."/>
            <person name="de Almeida Soares C.M."/>
            <person name="Probst C.M."/>
            <person name="de Menezes C.B."/>
            <person name="Thompson C.E."/>
            <person name="Bartholomeu D.C."/>
            <person name="Gradia D.F."/>
            <person name="Pavoni D.P."/>
            <person name="Grisard E.C."/>
            <person name="Fantinatti-Garboggini F."/>
            <person name="Marchini F.K."/>
            <person name="Rodrigues-Luiz G.F."/>
            <person name="Wagner G."/>
            <person name="Goldman G.H."/>
            <person name="Fietto J.L."/>
            <person name="Elias M.C."/>
            <person name="Goldman M.H."/>
            <person name="Sagot M.F."/>
            <person name="Pereira M."/>
            <person name="Stoco P.H."/>
            <person name="de Mendonca-Neto R.P."/>
            <person name="Teixeira S.M."/>
            <person name="Maciel T.E."/>
            <person name="de Oliveira Mendes T.A."/>
            <person name="Urmenyi T.P."/>
            <person name="de Souza W."/>
            <person name="Schenkman S."/>
            <person name="de Vasconcelos A.T."/>
        </authorList>
    </citation>
    <scope>NUCLEOTIDE SEQUENCE [LARGE SCALE GENOMIC DNA]</scope>
</reference>
<keyword evidence="2 5" id="KW-0472">Membrane</keyword>
<name>S9W4P2_9TRYP</name>
<dbReference type="PANTHER" id="PTHR12652:SF52">
    <property type="entry name" value="MEMBRANE PROTEIN, PUTATIVE-RELATED"/>
    <property type="match status" value="1"/>
</dbReference>
<evidence type="ECO:0000256" key="3">
    <source>
        <dbReference type="ARBA" id="ARBA00023140"/>
    </source>
</evidence>
<keyword evidence="3" id="KW-0576">Peroxisome</keyword>
<dbReference type="GO" id="GO:0016559">
    <property type="term" value="P:peroxisome fission"/>
    <property type="evidence" value="ECO:0007669"/>
    <property type="project" value="InterPro"/>
</dbReference>
<dbReference type="EMBL" id="ATMH01001659">
    <property type="protein sequence ID" value="EPY34311.1"/>
    <property type="molecule type" value="Genomic_DNA"/>
</dbReference>
<comment type="caution">
    <text evidence="6">The sequence shown here is derived from an EMBL/GenBank/DDBJ whole genome shotgun (WGS) entry which is preliminary data.</text>
</comment>
<sequence length="178" mass="19026">MGASITSARSLMRMGKFIGDGPKLLKIISTAQKGGLQSLPLAKIIEFFRVIGNSLYIMGDNAAFFAKHKVLLTSADPKLITKGAKIAQFWGFFLAAVLDLFALQVALKKRAADPTASCAEGKAALMALAKDLSDTLVAMATVGYLREIWHPTTLTSGALTCVSGGVATYLNWEKTKKK</sequence>
<dbReference type="GO" id="GO:0005778">
    <property type="term" value="C:peroxisomal membrane"/>
    <property type="evidence" value="ECO:0007669"/>
    <property type="project" value="UniProtKB-SubCell"/>
</dbReference>
<evidence type="ECO:0000256" key="2">
    <source>
        <dbReference type="ARBA" id="ARBA00023136"/>
    </source>
</evidence>
<comment type="subcellular location">
    <subcellularLocation>
        <location evidence="4">Peroxisome membrane</location>
    </subcellularLocation>
</comment>
<organism evidence="6 7">
    <name type="scientific">Strigomonas culicis</name>
    <dbReference type="NCBI Taxonomy" id="28005"/>
    <lineage>
        <taxon>Eukaryota</taxon>
        <taxon>Discoba</taxon>
        <taxon>Euglenozoa</taxon>
        <taxon>Kinetoplastea</taxon>
        <taxon>Metakinetoplastina</taxon>
        <taxon>Trypanosomatida</taxon>
        <taxon>Trypanosomatidae</taxon>
        <taxon>Strigomonadinae</taxon>
        <taxon>Strigomonas</taxon>
    </lineage>
</organism>
<feature type="transmembrane region" description="Helical" evidence="5">
    <location>
        <begin position="148"/>
        <end position="172"/>
    </location>
</feature>
<dbReference type="Pfam" id="PF05648">
    <property type="entry name" value="PEX11"/>
    <property type="match status" value="1"/>
</dbReference>
<evidence type="ECO:0000256" key="4">
    <source>
        <dbReference type="ARBA" id="ARBA00046271"/>
    </source>
</evidence>
<dbReference type="OrthoDB" id="411017at2759"/>
<gene>
    <name evidence="6" type="ORF">STCU_01659</name>
</gene>
<feature type="transmembrane region" description="Helical" evidence="5">
    <location>
        <begin position="89"/>
        <end position="107"/>
    </location>
</feature>
<accession>S9W4P2</accession>
<protein>
    <submittedName>
        <fullName evidence="6">Glycosomal membrane protein</fullName>
    </submittedName>
</protein>
<evidence type="ECO:0000313" key="7">
    <source>
        <dbReference type="Proteomes" id="UP000015354"/>
    </source>
</evidence>
<keyword evidence="1" id="KW-0962">Peroxisome biogenesis</keyword>
<keyword evidence="7" id="KW-1185">Reference proteome</keyword>
<dbReference type="Proteomes" id="UP000015354">
    <property type="component" value="Unassembled WGS sequence"/>
</dbReference>
<dbReference type="PANTHER" id="PTHR12652">
    <property type="entry name" value="PEROXISOMAL BIOGENESIS FACTOR 11"/>
    <property type="match status" value="1"/>
</dbReference>
<proteinExistence type="predicted"/>
<dbReference type="AlphaFoldDB" id="S9W4P2"/>
<keyword evidence="5" id="KW-1133">Transmembrane helix</keyword>
<keyword evidence="5" id="KW-0812">Transmembrane</keyword>
<dbReference type="InterPro" id="IPR008733">
    <property type="entry name" value="PEX11"/>
</dbReference>